<keyword evidence="6 8" id="KW-1133">Transmembrane helix</keyword>
<dbReference type="Gene3D" id="1.10.3470.10">
    <property type="entry name" value="ABC transporter involved in vitamin B12 uptake, BtuC"/>
    <property type="match status" value="1"/>
</dbReference>
<dbReference type="SUPFAM" id="SSF81345">
    <property type="entry name" value="ABC transporter involved in vitamin B12 uptake, BtuC"/>
    <property type="match status" value="1"/>
</dbReference>
<reference evidence="9 10" key="1">
    <citation type="journal article" date="2019" name="Int. J. Syst. Evol. Microbiol.">
        <title>Anaerobacillus alkaliphilus sp. nov., a novel alkaliphilic and moderately halophilic bacterium.</title>
        <authorList>
            <person name="Borsodi A.K."/>
            <person name="Aszalos J.M."/>
            <person name="Bihari P."/>
            <person name="Nagy I."/>
            <person name="Schumann P."/>
            <person name="Sproer C."/>
            <person name="Kovacs A.L."/>
            <person name="Boka K."/>
            <person name="Dobosy P."/>
            <person name="Ovari M."/>
            <person name="Szili-Kovacs T."/>
            <person name="Toth E."/>
        </authorList>
    </citation>
    <scope>NUCLEOTIDE SEQUENCE [LARGE SCALE GENOMIC DNA]</scope>
    <source>
        <strain evidence="9 10">B16-10</strain>
    </source>
</reference>
<dbReference type="RefSeq" id="WP_129077259.1">
    <property type="nucleotide sequence ID" value="NZ_QOUX01000021.1"/>
</dbReference>
<keyword evidence="4" id="KW-1003">Cell membrane</keyword>
<dbReference type="AlphaFoldDB" id="A0A4Q0VWU0"/>
<dbReference type="PANTHER" id="PTHR30472">
    <property type="entry name" value="FERRIC ENTEROBACTIN TRANSPORT SYSTEM PERMEASE PROTEIN"/>
    <property type="match status" value="1"/>
</dbReference>
<evidence type="ECO:0000256" key="6">
    <source>
        <dbReference type="ARBA" id="ARBA00022989"/>
    </source>
</evidence>
<sequence>MFENNRKKLIGFLACLLLFMISFVASIVFGATKISFSEAYHTFVHYDEENLQHVIVLTTRLPRAIIATVIGCCLAIAGVLMQAITRNPLASPSILGINTGAVFFVVLASTFLSLTSMVQYMWVAFFGAALSTFFVYFLGSIGRDGITPIKLILAGSAISALFLSSTQGLLVLNQKGLQEVLFWLTGSVSGRTLEMLFPVLPYMIVAVAVALFISKDINLMLSGDDVAKSLGVKTGVIKLVIGILVIFLAGGSVAVAGTVGFIGLIIPHIGRYFVGSDHRWLIPYSAILGAILVLLADVLARFIIMPSEVPIGVMTAIIGVPFFIYIARKGVLSL</sequence>
<evidence type="ECO:0000313" key="10">
    <source>
        <dbReference type="Proteomes" id="UP000290649"/>
    </source>
</evidence>
<dbReference type="FunFam" id="1.10.3470.10:FF:000001">
    <property type="entry name" value="Vitamin B12 ABC transporter permease BtuC"/>
    <property type="match status" value="1"/>
</dbReference>
<evidence type="ECO:0000256" key="2">
    <source>
        <dbReference type="ARBA" id="ARBA00007935"/>
    </source>
</evidence>
<evidence type="ECO:0000256" key="1">
    <source>
        <dbReference type="ARBA" id="ARBA00004651"/>
    </source>
</evidence>
<dbReference type="Pfam" id="PF01032">
    <property type="entry name" value="FecCD"/>
    <property type="match status" value="1"/>
</dbReference>
<evidence type="ECO:0000256" key="7">
    <source>
        <dbReference type="ARBA" id="ARBA00023136"/>
    </source>
</evidence>
<proteinExistence type="inferred from homology"/>
<dbReference type="EMBL" id="QOUX01000021">
    <property type="protein sequence ID" value="RXJ02751.1"/>
    <property type="molecule type" value="Genomic_DNA"/>
</dbReference>
<dbReference type="InterPro" id="IPR000522">
    <property type="entry name" value="ABC_transptr_permease_BtuC"/>
</dbReference>
<comment type="similarity">
    <text evidence="2">Belongs to the binding-protein-dependent transport system permease family. FecCD subfamily.</text>
</comment>
<protein>
    <submittedName>
        <fullName evidence="9">Iron ABC transporter permease</fullName>
    </submittedName>
</protein>
<dbReference type="PANTHER" id="PTHR30472:SF65">
    <property type="entry name" value="SIDEROPHORE TRANSPORT SYSTEM PERMEASE PROTEIN YFIZ-RELATED"/>
    <property type="match status" value="1"/>
</dbReference>
<keyword evidence="10" id="KW-1185">Reference proteome</keyword>
<name>A0A4Q0VWU0_9BACI</name>
<keyword evidence="5 8" id="KW-0812">Transmembrane</keyword>
<feature type="transmembrane region" description="Helical" evidence="8">
    <location>
        <begin position="281"/>
        <end position="304"/>
    </location>
</feature>
<feature type="transmembrane region" description="Helical" evidence="8">
    <location>
        <begin position="120"/>
        <end position="139"/>
    </location>
</feature>
<comment type="subcellular location">
    <subcellularLocation>
        <location evidence="1">Cell membrane</location>
        <topology evidence="1">Multi-pass membrane protein</topology>
    </subcellularLocation>
</comment>
<dbReference type="GO" id="GO:0022857">
    <property type="term" value="F:transmembrane transporter activity"/>
    <property type="evidence" value="ECO:0007669"/>
    <property type="project" value="InterPro"/>
</dbReference>
<evidence type="ECO:0000313" key="9">
    <source>
        <dbReference type="EMBL" id="RXJ02751.1"/>
    </source>
</evidence>
<comment type="caution">
    <text evidence="9">The sequence shown here is derived from an EMBL/GenBank/DDBJ whole genome shotgun (WGS) entry which is preliminary data.</text>
</comment>
<keyword evidence="7 8" id="KW-0472">Membrane</keyword>
<evidence type="ECO:0000256" key="3">
    <source>
        <dbReference type="ARBA" id="ARBA00022448"/>
    </source>
</evidence>
<dbReference type="OrthoDB" id="9811721at2"/>
<dbReference type="CDD" id="cd06550">
    <property type="entry name" value="TM_ABC_iron-siderophores_like"/>
    <property type="match status" value="1"/>
</dbReference>
<feature type="transmembrane region" description="Helical" evidence="8">
    <location>
        <begin position="192"/>
        <end position="213"/>
    </location>
</feature>
<dbReference type="InterPro" id="IPR037294">
    <property type="entry name" value="ABC_BtuC-like"/>
</dbReference>
<dbReference type="Proteomes" id="UP000290649">
    <property type="component" value="Unassembled WGS sequence"/>
</dbReference>
<feature type="transmembrane region" description="Helical" evidence="8">
    <location>
        <begin position="151"/>
        <end position="172"/>
    </location>
</feature>
<keyword evidence="3" id="KW-0813">Transport</keyword>
<feature type="transmembrane region" description="Helical" evidence="8">
    <location>
        <begin position="64"/>
        <end position="83"/>
    </location>
</feature>
<accession>A0A4Q0VWU0</accession>
<feature type="transmembrane region" description="Helical" evidence="8">
    <location>
        <begin position="239"/>
        <end position="269"/>
    </location>
</feature>
<dbReference type="GO" id="GO:0033214">
    <property type="term" value="P:siderophore-iron import into cell"/>
    <property type="evidence" value="ECO:0007669"/>
    <property type="project" value="TreeGrafter"/>
</dbReference>
<gene>
    <name evidence="9" type="ORF">DS745_05415</name>
</gene>
<dbReference type="GO" id="GO:0005886">
    <property type="term" value="C:plasma membrane"/>
    <property type="evidence" value="ECO:0007669"/>
    <property type="project" value="UniProtKB-SubCell"/>
</dbReference>
<feature type="transmembrane region" description="Helical" evidence="8">
    <location>
        <begin position="95"/>
        <end position="114"/>
    </location>
</feature>
<feature type="transmembrane region" description="Helical" evidence="8">
    <location>
        <begin position="311"/>
        <end position="328"/>
    </location>
</feature>
<organism evidence="9 10">
    <name type="scientific">Anaerobacillus alkaliphilus</name>
    <dbReference type="NCBI Taxonomy" id="1548597"/>
    <lineage>
        <taxon>Bacteria</taxon>
        <taxon>Bacillati</taxon>
        <taxon>Bacillota</taxon>
        <taxon>Bacilli</taxon>
        <taxon>Bacillales</taxon>
        <taxon>Bacillaceae</taxon>
        <taxon>Anaerobacillus</taxon>
    </lineage>
</organism>
<evidence type="ECO:0000256" key="4">
    <source>
        <dbReference type="ARBA" id="ARBA00022475"/>
    </source>
</evidence>
<evidence type="ECO:0000256" key="5">
    <source>
        <dbReference type="ARBA" id="ARBA00022692"/>
    </source>
</evidence>
<evidence type="ECO:0000256" key="8">
    <source>
        <dbReference type="SAM" id="Phobius"/>
    </source>
</evidence>